<accession>A0A1B2JEJ2</accession>
<proteinExistence type="predicted"/>
<dbReference type="OrthoDB" id="303614at2759"/>
<dbReference type="InterPro" id="IPR003018">
    <property type="entry name" value="GAF"/>
</dbReference>
<dbReference type="InterPro" id="IPR029016">
    <property type="entry name" value="GAF-like_dom_sf"/>
</dbReference>
<evidence type="ECO:0000256" key="1">
    <source>
        <dbReference type="SAM" id="MobiDB-lite"/>
    </source>
</evidence>
<dbReference type="SUPFAM" id="SSF55781">
    <property type="entry name" value="GAF domain-like"/>
    <property type="match status" value="1"/>
</dbReference>
<dbReference type="Gene3D" id="3.30.450.40">
    <property type="match status" value="1"/>
</dbReference>
<protein>
    <submittedName>
        <fullName evidence="3">BA75_03413T0</fullName>
    </submittedName>
</protein>
<sequence length="570" mass="63917">MSTADLSHIPGINANSKIISPLSSDNSSSSSKRLFLNRAAKALASKNSSETNHSGGIESINKLNNKKNSSMKDSYATLPRLSTTSITALPLTRSHFLDVYSKGKWNLSTVPAPPCFEGIGILKPPEAYHEAVRLGILDSLLNAIQWENHRVQFLEIIKRVTRTFGVKGASISLISCKFQEVKYQHNLGFDRCPRFLSIDAHAILSMSDFVLLDASKDWRTQKNPLVQGPPMIKFYCGVPICSRTGHVMGVLAIFDDMPRSSFDTKHIKVLQGHVSEIWQLLETSNNTLDEKDKDSKMKSTGSLVRSKPWLPTNGISNPLFQQIGRATNKSISNTGIKLAGDILFDKDRSGSAYQSSMNFSISKHDLACVYRDRFDKCLWQKLLETKSMRKASSILCEQICVQNGINLAYVAEIRVVERFKVSHSFFPPKNKSIIYDNYKYQDQLLKSGEPQCAIRVYGTNCDRKSSVPNLSLDTQLHLSAFKSKLGLAFQSRDPKSYFKSGIIVSFFQGNAKLVKKTPERKYLDSDMVELNLKSNGFIIVCLNDNPNKIAEEKVDEILKNAFLFRKIFLV</sequence>
<organism evidence="3 4">
    <name type="scientific">Komagataella pastoris</name>
    <name type="common">Yeast</name>
    <name type="synonym">Pichia pastoris</name>
    <dbReference type="NCBI Taxonomy" id="4922"/>
    <lineage>
        <taxon>Eukaryota</taxon>
        <taxon>Fungi</taxon>
        <taxon>Dikarya</taxon>
        <taxon>Ascomycota</taxon>
        <taxon>Saccharomycotina</taxon>
        <taxon>Pichiomycetes</taxon>
        <taxon>Pichiales</taxon>
        <taxon>Pichiaceae</taxon>
        <taxon>Komagataella</taxon>
    </lineage>
</organism>
<evidence type="ECO:0000313" key="3">
    <source>
        <dbReference type="EMBL" id="ANZ76457.1"/>
    </source>
</evidence>
<keyword evidence="4" id="KW-1185">Reference proteome</keyword>
<evidence type="ECO:0000259" key="2">
    <source>
        <dbReference type="Pfam" id="PF01590"/>
    </source>
</evidence>
<dbReference type="Pfam" id="PF01590">
    <property type="entry name" value="GAF"/>
    <property type="match status" value="1"/>
</dbReference>
<dbReference type="PANTHER" id="PTHR43102:SF2">
    <property type="entry name" value="GAF DOMAIN-CONTAINING PROTEIN"/>
    <property type="match status" value="1"/>
</dbReference>
<name>A0A1B2JEJ2_PICPA</name>
<feature type="region of interest" description="Disordered" evidence="1">
    <location>
        <begin position="45"/>
        <end position="65"/>
    </location>
</feature>
<dbReference type="Proteomes" id="UP000094565">
    <property type="component" value="Chromosome 3"/>
</dbReference>
<feature type="domain" description="GAF" evidence="2">
    <location>
        <begin position="155"/>
        <end position="272"/>
    </location>
</feature>
<dbReference type="EMBL" id="CP014586">
    <property type="protein sequence ID" value="ANZ76457.1"/>
    <property type="molecule type" value="Genomic_DNA"/>
</dbReference>
<dbReference type="AlphaFoldDB" id="A0A1B2JEJ2"/>
<evidence type="ECO:0000313" key="4">
    <source>
        <dbReference type="Proteomes" id="UP000094565"/>
    </source>
</evidence>
<feature type="compositionally biased region" description="Polar residues" evidence="1">
    <location>
        <begin position="45"/>
        <end position="54"/>
    </location>
</feature>
<dbReference type="PANTHER" id="PTHR43102">
    <property type="entry name" value="SLR1143 PROTEIN"/>
    <property type="match status" value="1"/>
</dbReference>
<gene>
    <name evidence="3" type="ORF">ATY40_BA7503413</name>
</gene>
<reference evidence="3 4" key="1">
    <citation type="submission" date="2016-02" db="EMBL/GenBank/DDBJ databases">
        <title>Comparative genomic and transcriptomic foundation for Pichia pastoris.</title>
        <authorList>
            <person name="Love K.R."/>
            <person name="Shah K.A."/>
            <person name="Whittaker C.A."/>
            <person name="Wu J."/>
            <person name="Bartlett M.C."/>
            <person name="Ma D."/>
            <person name="Leeson R.L."/>
            <person name="Priest M."/>
            <person name="Young S.K."/>
            <person name="Love J.C."/>
        </authorList>
    </citation>
    <scope>NUCLEOTIDE SEQUENCE [LARGE SCALE GENOMIC DNA]</scope>
    <source>
        <strain evidence="3 4">ATCC 28485</strain>
    </source>
</reference>